<dbReference type="AlphaFoldDB" id="A0A4R2EH95"/>
<accession>A0A4R2EH95</accession>
<keyword evidence="3" id="KW-1185">Reference proteome</keyword>
<sequence length="147" mass="16339">MKRLLTLLVAAFLLLGCEGPMGPMGPEGPEGPPGEGTSWDVSEWTVNQWTLSGTVNGNNSFYYADLVIPKLTPFIAQNGNVFVYKYTSNNVQAPLPYVSHKAEGTALWTETYDFDFTPGSIRIYVQYSDFQTSIVPPSSKFRVVMNW</sequence>
<dbReference type="PROSITE" id="PS51257">
    <property type="entry name" value="PROKAR_LIPOPROTEIN"/>
    <property type="match status" value="1"/>
</dbReference>
<gene>
    <name evidence="2" type="ORF">CLV25_11033</name>
</gene>
<proteinExistence type="predicted"/>
<evidence type="ECO:0000313" key="2">
    <source>
        <dbReference type="EMBL" id="TCN65644.1"/>
    </source>
</evidence>
<protein>
    <recommendedName>
        <fullName evidence="4">Collagen triple helix repeat protein</fullName>
    </recommendedName>
</protein>
<dbReference type="RefSeq" id="WP_131839633.1">
    <property type="nucleotide sequence ID" value="NZ_SLWB01000010.1"/>
</dbReference>
<keyword evidence="1" id="KW-0732">Signal</keyword>
<organism evidence="2 3">
    <name type="scientific">Acetobacteroides hydrogenigenes</name>
    <dbReference type="NCBI Taxonomy" id="979970"/>
    <lineage>
        <taxon>Bacteria</taxon>
        <taxon>Pseudomonadati</taxon>
        <taxon>Bacteroidota</taxon>
        <taxon>Bacteroidia</taxon>
        <taxon>Bacteroidales</taxon>
        <taxon>Rikenellaceae</taxon>
        <taxon>Acetobacteroides</taxon>
    </lineage>
</organism>
<comment type="caution">
    <text evidence="2">The sequence shown here is derived from an EMBL/GenBank/DDBJ whole genome shotgun (WGS) entry which is preliminary data.</text>
</comment>
<evidence type="ECO:0008006" key="4">
    <source>
        <dbReference type="Google" id="ProtNLM"/>
    </source>
</evidence>
<feature type="signal peptide" evidence="1">
    <location>
        <begin position="1"/>
        <end position="22"/>
    </location>
</feature>
<reference evidence="2 3" key="1">
    <citation type="submission" date="2019-03" db="EMBL/GenBank/DDBJ databases">
        <title>Genomic Encyclopedia of Archaeal and Bacterial Type Strains, Phase II (KMG-II): from individual species to whole genera.</title>
        <authorList>
            <person name="Goeker M."/>
        </authorList>
    </citation>
    <scope>NUCLEOTIDE SEQUENCE [LARGE SCALE GENOMIC DNA]</scope>
    <source>
        <strain evidence="2 3">RL-C</strain>
    </source>
</reference>
<evidence type="ECO:0000256" key="1">
    <source>
        <dbReference type="SAM" id="SignalP"/>
    </source>
</evidence>
<name>A0A4R2EH95_9BACT</name>
<evidence type="ECO:0000313" key="3">
    <source>
        <dbReference type="Proteomes" id="UP000294830"/>
    </source>
</evidence>
<dbReference type="Proteomes" id="UP000294830">
    <property type="component" value="Unassembled WGS sequence"/>
</dbReference>
<dbReference type="OrthoDB" id="997571at2"/>
<dbReference type="EMBL" id="SLWB01000010">
    <property type="protein sequence ID" value="TCN65644.1"/>
    <property type="molecule type" value="Genomic_DNA"/>
</dbReference>
<feature type="chain" id="PRO_5020882793" description="Collagen triple helix repeat protein" evidence="1">
    <location>
        <begin position="23"/>
        <end position="147"/>
    </location>
</feature>